<dbReference type="KEGG" id="mya:MORIYA_0940"/>
<dbReference type="EMBL" id="LS483250">
    <property type="protein sequence ID" value="SQD77418.1"/>
    <property type="molecule type" value="Genomic_DNA"/>
</dbReference>
<sequence>MLQVCKIIFQVSYDLFLENSAVMYSMEYVEKQIIKLHQVNLLRGQFALACTRLRAVT</sequence>
<dbReference type="AlphaFoldDB" id="A0A330LNK2"/>
<proteinExistence type="predicted"/>
<evidence type="ECO:0000313" key="2">
    <source>
        <dbReference type="Proteomes" id="UP000250163"/>
    </source>
</evidence>
<protein>
    <submittedName>
        <fullName evidence="1">Uncharacterized protein</fullName>
    </submittedName>
</protein>
<organism evidence="1 2">
    <name type="scientific">Moritella yayanosii</name>
    <dbReference type="NCBI Taxonomy" id="69539"/>
    <lineage>
        <taxon>Bacteria</taxon>
        <taxon>Pseudomonadati</taxon>
        <taxon>Pseudomonadota</taxon>
        <taxon>Gammaproteobacteria</taxon>
        <taxon>Alteromonadales</taxon>
        <taxon>Moritellaceae</taxon>
        <taxon>Moritella</taxon>
    </lineage>
</organism>
<reference evidence="2" key="1">
    <citation type="submission" date="2018-05" db="EMBL/GenBank/DDBJ databases">
        <authorList>
            <person name="Cea G.-C."/>
            <person name="William W."/>
        </authorList>
    </citation>
    <scope>NUCLEOTIDE SEQUENCE [LARGE SCALE GENOMIC DNA]</scope>
    <source>
        <strain evidence="2">DB21MT 5</strain>
    </source>
</reference>
<keyword evidence="2" id="KW-1185">Reference proteome</keyword>
<name>A0A330LNK2_9GAMM</name>
<accession>A0A330LNK2</accession>
<evidence type="ECO:0000313" key="1">
    <source>
        <dbReference type="EMBL" id="SQD77418.1"/>
    </source>
</evidence>
<gene>
    <name evidence="1" type="ORF">MORIYA_0940</name>
</gene>
<dbReference type="Proteomes" id="UP000250163">
    <property type="component" value="Chromosome MORIYA"/>
</dbReference>